<dbReference type="EC" id="1.1.99.14" evidence="6"/>
<dbReference type="PROSITE" id="PS00198">
    <property type="entry name" value="4FE4S_FER_1"/>
    <property type="match status" value="2"/>
</dbReference>
<dbReference type="InterPro" id="IPR004017">
    <property type="entry name" value="Cys_rich_dom"/>
</dbReference>
<feature type="domain" description="4Fe-4S ferredoxin-type" evidence="7">
    <location>
        <begin position="13"/>
        <end position="42"/>
    </location>
</feature>
<comment type="catalytic activity">
    <reaction evidence="6">
        <text>(R)-lactate + A = pyruvate + AH2</text>
        <dbReference type="Rhea" id="RHEA:15089"/>
        <dbReference type="ChEBI" id="CHEBI:13193"/>
        <dbReference type="ChEBI" id="CHEBI:15361"/>
        <dbReference type="ChEBI" id="CHEBI:16004"/>
        <dbReference type="ChEBI" id="CHEBI:17499"/>
    </reaction>
</comment>
<protein>
    <recommendedName>
        <fullName evidence="6">Glycolate oxidase iron-sulfur subunit</fullName>
        <ecNumber evidence="6">1.1.99.14</ecNumber>
    </recommendedName>
</protein>
<feature type="domain" description="4Fe-4S ferredoxin-type" evidence="7">
    <location>
        <begin position="62"/>
        <end position="87"/>
    </location>
</feature>
<comment type="caution">
    <text evidence="8">The sequence shown here is derived from an EMBL/GenBank/DDBJ whole genome shotgun (WGS) entry which is preliminary data.</text>
</comment>
<dbReference type="EMBL" id="AVCI01000006">
    <property type="protein sequence ID" value="KFN43215.1"/>
    <property type="molecule type" value="Genomic_DNA"/>
</dbReference>
<dbReference type="Gene3D" id="1.10.1060.10">
    <property type="entry name" value="Alpha-helical ferredoxin"/>
    <property type="match status" value="1"/>
</dbReference>
<dbReference type="InterPro" id="IPR017896">
    <property type="entry name" value="4Fe4S_Fe-S-bd"/>
</dbReference>
<dbReference type="GO" id="GO:0051539">
    <property type="term" value="F:4 iron, 4 sulfur cluster binding"/>
    <property type="evidence" value="ECO:0007669"/>
    <property type="project" value="UniProtKB-UniRule"/>
</dbReference>
<evidence type="ECO:0000256" key="2">
    <source>
        <dbReference type="ARBA" id="ARBA00022723"/>
    </source>
</evidence>
<dbReference type="GO" id="GO:0046872">
    <property type="term" value="F:metal ion binding"/>
    <property type="evidence" value="ECO:0007669"/>
    <property type="project" value="UniProtKB-UniRule"/>
</dbReference>
<dbReference type="eggNOG" id="COG0247">
    <property type="taxonomic scope" value="Bacteria"/>
</dbReference>
<evidence type="ECO:0000313" key="8">
    <source>
        <dbReference type="EMBL" id="KFN43215.1"/>
    </source>
</evidence>
<gene>
    <name evidence="8" type="ORF">N789_11690</name>
</gene>
<dbReference type="InterPro" id="IPR012257">
    <property type="entry name" value="Glc_ox_4Fe-4S"/>
</dbReference>
<keyword evidence="3" id="KW-0677">Repeat</keyword>
<dbReference type="GO" id="GO:0019154">
    <property type="term" value="F:glycolate dehydrogenase activity"/>
    <property type="evidence" value="ECO:0007669"/>
    <property type="project" value="UniProtKB-EC"/>
</dbReference>
<dbReference type="OrthoDB" id="9765258at2"/>
<name>A0A091BFQ6_9GAMM</name>
<evidence type="ECO:0000256" key="1">
    <source>
        <dbReference type="ARBA" id="ARBA00022485"/>
    </source>
</evidence>
<keyword evidence="2 6" id="KW-0479">Metal-binding</keyword>
<keyword evidence="4 6" id="KW-0408">Iron</keyword>
<reference evidence="8 9" key="1">
    <citation type="submission" date="2013-09" db="EMBL/GenBank/DDBJ databases">
        <title>Genome sequencing of Arenimonas oryziterrae.</title>
        <authorList>
            <person name="Chen F."/>
            <person name="Wang G."/>
        </authorList>
    </citation>
    <scope>NUCLEOTIDE SEQUENCE [LARGE SCALE GENOMIC DNA]</scope>
    <source>
        <strain evidence="8 9">YC6267</strain>
    </source>
</reference>
<accession>A0A091BFQ6</accession>
<keyword evidence="1 6" id="KW-0004">4Fe-4S</keyword>
<organism evidence="8 9">
    <name type="scientific">Arenimonas oryziterrae DSM 21050 = YC6267</name>
    <dbReference type="NCBI Taxonomy" id="1121015"/>
    <lineage>
        <taxon>Bacteria</taxon>
        <taxon>Pseudomonadati</taxon>
        <taxon>Pseudomonadota</taxon>
        <taxon>Gammaproteobacteria</taxon>
        <taxon>Lysobacterales</taxon>
        <taxon>Lysobacteraceae</taxon>
        <taxon>Arenimonas</taxon>
    </lineage>
</organism>
<dbReference type="Proteomes" id="UP000029385">
    <property type="component" value="Unassembled WGS sequence"/>
</dbReference>
<dbReference type="InterPro" id="IPR009051">
    <property type="entry name" value="Helical_ferredxn"/>
</dbReference>
<keyword evidence="9" id="KW-1185">Reference proteome</keyword>
<keyword evidence="5 6" id="KW-0411">Iron-sulfur</keyword>
<proteinExistence type="predicted"/>
<evidence type="ECO:0000256" key="5">
    <source>
        <dbReference type="ARBA" id="ARBA00023014"/>
    </source>
</evidence>
<dbReference type="Pfam" id="PF13183">
    <property type="entry name" value="Fer4_8"/>
    <property type="match status" value="1"/>
</dbReference>
<comment type="catalytic activity">
    <reaction evidence="6">
        <text>glycolate + A = glyoxylate + AH2</text>
        <dbReference type="Rhea" id="RHEA:21264"/>
        <dbReference type="ChEBI" id="CHEBI:13193"/>
        <dbReference type="ChEBI" id="CHEBI:17499"/>
        <dbReference type="ChEBI" id="CHEBI:29805"/>
        <dbReference type="ChEBI" id="CHEBI:36655"/>
        <dbReference type="EC" id="1.1.99.14"/>
    </reaction>
</comment>
<comment type="cofactor">
    <cofactor evidence="6">
        <name>[4Fe-4S] cluster</name>
        <dbReference type="ChEBI" id="CHEBI:49883"/>
    </cofactor>
    <text evidence="6">Binds 2 [4Fe-4S] clusters.</text>
</comment>
<evidence type="ECO:0000256" key="4">
    <source>
        <dbReference type="ARBA" id="ARBA00023004"/>
    </source>
</evidence>
<evidence type="ECO:0000313" key="9">
    <source>
        <dbReference type="Proteomes" id="UP000029385"/>
    </source>
</evidence>
<dbReference type="PATRIC" id="fig|1121015.4.peg.1815"/>
<dbReference type="PROSITE" id="PS51379">
    <property type="entry name" value="4FE4S_FER_2"/>
    <property type="match status" value="2"/>
</dbReference>
<dbReference type="SUPFAM" id="SSF54862">
    <property type="entry name" value="4Fe-4S ferredoxins"/>
    <property type="match status" value="1"/>
</dbReference>
<keyword evidence="6" id="KW-0813">Transport</keyword>
<sequence length="374" mass="40003">MVVLPRPAPLQSEPLTLMTDRCVQCGLCLPHCPTYRLDGSEAESPRGRIAYIQAVTTGLIEPSPVGDEHLDHCLGCRRCEAVCPAGVEYGELLTLARVAQRRRRPLPLPDRVHLALLARPGWLEALLRLQAGLVPDRWRRLPSLPPRQPMPATTGTETAAIFVGCVADGYESATRAALARLLAGVGVVAVVPEGQTCCGTAARHAGLREDAEALAARNRQAFSGQTRLLTLASGCHEQVQSSLAGIGQIEDALSFLASRAERLAFRTADRRVALHVPCSQRLIRSDLALRQLLARIPGLDLVELDDTGCCGAAGLHMLSEPERAAALRAPLLQSLARSGASELLSANIGCRLHLGGASPIPVRHPLDFLAEHLA</sequence>
<comment type="function">
    <text evidence="6">Component of a complex that catalyzes the oxidation of glycolate to glyoxylate.</text>
</comment>
<dbReference type="AlphaFoldDB" id="A0A091BFQ6"/>
<keyword evidence="6" id="KW-0249">Electron transport</keyword>
<dbReference type="PIRSF" id="PIRSF000139">
    <property type="entry name" value="Glc_ox_4Fe-4S"/>
    <property type="match status" value="1"/>
</dbReference>
<dbReference type="Pfam" id="PF02754">
    <property type="entry name" value="CCG"/>
    <property type="match status" value="2"/>
</dbReference>
<evidence type="ECO:0000256" key="6">
    <source>
        <dbReference type="PIRNR" id="PIRNR000139"/>
    </source>
</evidence>
<dbReference type="PANTHER" id="PTHR32479">
    <property type="entry name" value="GLYCOLATE OXIDASE IRON-SULFUR SUBUNIT"/>
    <property type="match status" value="1"/>
</dbReference>
<dbReference type="InterPro" id="IPR017900">
    <property type="entry name" value="4Fe4S_Fe_S_CS"/>
</dbReference>
<evidence type="ECO:0000259" key="7">
    <source>
        <dbReference type="PROSITE" id="PS51379"/>
    </source>
</evidence>
<evidence type="ECO:0000256" key="3">
    <source>
        <dbReference type="ARBA" id="ARBA00022737"/>
    </source>
</evidence>
<dbReference type="STRING" id="1121015.GCA_000420545_02569"/>